<evidence type="ECO:0000256" key="10">
    <source>
        <dbReference type="ARBA" id="ARBA00023224"/>
    </source>
</evidence>
<evidence type="ECO:0000256" key="9">
    <source>
        <dbReference type="ARBA" id="ARBA00023170"/>
    </source>
</evidence>
<protein>
    <recommendedName>
        <fullName evidence="12">Taste receptor type 2</fullName>
    </recommendedName>
</protein>
<dbReference type="GeneID" id="108497200"/>
<keyword evidence="5 12" id="KW-0812">Transmembrane</keyword>
<feature type="transmembrane region" description="Helical" evidence="13">
    <location>
        <begin position="179"/>
        <end position="205"/>
    </location>
</feature>
<keyword evidence="14" id="KW-1185">Reference proteome</keyword>
<dbReference type="Proteomes" id="UP000504624">
    <property type="component" value="Unplaced"/>
</dbReference>
<dbReference type="SUPFAM" id="SSF81321">
    <property type="entry name" value="Family A G protein-coupled receptor-like"/>
    <property type="match status" value="1"/>
</dbReference>
<evidence type="ECO:0000256" key="12">
    <source>
        <dbReference type="RuleBase" id="RU004424"/>
    </source>
</evidence>
<sequence>MATTFALLLLSTAIIESMAGILGFGIILAVSLSKCIRSKIWSPYDMIMISLSLCSVILQSWTILNSLISVYCGSSYYEGNAFVFNKTVFVFLDYSGFWSCAWLSVFYCVKVASFTQSFFIWLKQRIASLVPWLLITSSLYSFTTALPFAWGVYSMRNNFTAPLTTANSSEMRVTRKDTVVLLIVLSNAGIVFPLILSTVSSILLIRSLWIHTRKMQSNASGYRDPGLEAHMSAIKSVCSFLILYIIYFICLLLLISDIFLPLSIGKSLCAVVTAACSAGHSVILIWSNPKFREVPARILHHANCRVRTRSR</sequence>
<evidence type="ECO:0000256" key="11">
    <source>
        <dbReference type="RuleBase" id="RU004423"/>
    </source>
</evidence>
<keyword evidence="3 12" id="KW-0919">Taste</keyword>
<dbReference type="AlphaFoldDB" id="A0A6J0H684"/>
<feature type="transmembrane region" description="Helical" evidence="13">
    <location>
        <begin position="129"/>
        <end position="153"/>
    </location>
</feature>
<evidence type="ECO:0000256" key="8">
    <source>
        <dbReference type="ARBA" id="ARBA00023136"/>
    </source>
</evidence>
<proteinExistence type="inferred from homology"/>
<evidence type="ECO:0000256" key="7">
    <source>
        <dbReference type="ARBA" id="ARBA00023040"/>
    </source>
</evidence>
<feature type="transmembrane region" description="Helical" evidence="13">
    <location>
        <begin position="6"/>
        <end position="32"/>
    </location>
</feature>
<reference evidence="15" key="1">
    <citation type="submission" date="2025-08" db="UniProtKB">
        <authorList>
            <consortium name="RefSeq"/>
        </authorList>
    </citation>
    <scope>IDENTIFICATION</scope>
</reference>
<feature type="transmembrane region" description="Helical" evidence="13">
    <location>
        <begin position="270"/>
        <end position="287"/>
    </location>
</feature>
<evidence type="ECO:0000256" key="1">
    <source>
        <dbReference type="ARBA" id="ARBA00004141"/>
    </source>
</evidence>
<dbReference type="RefSeq" id="XP_017670098.1">
    <property type="nucleotide sequence ID" value="XM_017814609.1"/>
</dbReference>
<dbReference type="OrthoDB" id="8876749at2759"/>
<accession>A0A6J0H684</accession>
<dbReference type="Pfam" id="PF05296">
    <property type="entry name" value="TAS2R"/>
    <property type="match status" value="1"/>
</dbReference>
<name>A0A6J0H684_9PASS</name>
<dbReference type="PANTHER" id="PTHR11394:SF47">
    <property type="entry name" value="TASTE RECEPTOR TYPE 2 MEMBER 40"/>
    <property type="match status" value="1"/>
</dbReference>
<comment type="similarity">
    <text evidence="2 11">Belongs to the G-protein coupled receptor T2R family.</text>
</comment>
<evidence type="ECO:0000256" key="13">
    <source>
        <dbReference type="SAM" id="Phobius"/>
    </source>
</evidence>
<evidence type="ECO:0000256" key="4">
    <source>
        <dbReference type="ARBA" id="ARBA00022606"/>
    </source>
</evidence>
<evidence type="ECO:0000256" key="5">
    <source>
        <dbReference type="ARBA" id="ARBA00022692"/>
    </source>
</evidence>
<keyword evidence="6 13" id="KW-1133">Transmembrane helix</keyword>
<feature type="transmembrane region" description="Helical" evidence="13">
    <location>
        <begin position="88"/>
        <end position="109"/>
    </location>
</feature>
<keyword evidence="9 12" id="KW-0675">Receptor</keyword>
<dbReference type="GO" id="GO:0004930">
    <property type="term" value="F:G protein-coupled receptor activity"/>
    <property type="evidence" value="ECO:0007669"/>
    <property type="project" value="UniProtKB-KW"/>
</dbReference>
<dbReference type="PANTHER" id="PTHR11394">
    <property type="entry name" value="TASTE RECEPTOR TYPE 2"/>
    <property type="match status" value="1"/>
</dbReference>
<evidence type="ECO:0000313" key="14">
    <source>
        <dbReference type="Proteomes" id="UP000504624"/>
    </source>
</evidence>
<comment type="subcellular location">
    <subcellularLocation>
        <location evidence="1 12">Membrane</location>
        <topology evidence="1 12">Multi-pass membrane protein</topology>
    </subcellularLocation>
</comment>
<dbReference type="GO" id="GO:0033038">
    <property type="term" value="F:bitter taste receptor activity"/>
    <property type="evidence" value="ECO:0007669"/>
    <property type="project" value="InterPro"/>
</dbReference>
<evidence type="ECO:0000256" key="3">
    <source>
        <dbReference type="ARBA" id="ARBA00022480"/>
    </source>
</evidence>
<evidence type="ECO:0000256" key="6">
    <source>
        <dbReference type="ARBA" id="ARBA00022989"/>
    </source>
</evidence>
<evidence type="ECO:0000256" key="2">
    <source>
        <dbReference type="ARBA" id="ARBA00007376"/>
    </source>
</evidence>
<dbReference type="GO" id="GO:0016020">
    <property type="term" value="C:membrane"/>
    <property type="evidence" value="ECO:0007669"/>
    <property type="project" value="UniProtKB-SubCell"/>
</dbReference>
<dbReference type="Gene3D" id="1.20.1070.10">
    <property type="entry name" value="Rhodopsin 7-helix transmembrane proteins"/>
    <property type="match status" value="1"/>
</dbReference>
<gene>
    <name evidence="15" type="primary">LOC108497200</name>
</gene>
<keyword evidence="10 12" id="KW-0807">Transducer</keyword>
<feature type="transmembrane region" description="Helical" evidence="13">
    <location>
        <begin position="241"/>
        <end position="264"/>
    </location>
</feature>
<feature type="transmembrane region" description="Helical" evidence="13">
    <location>
        <begin position="44"/>
        <end position="68"/>
    </location>
</feature>
<keyword evidence="4 12" id="KW-0716">Sensory transduction</keyword>
<organism evidence="14 15">
    <name type="scientific">Lepidothrix coronata</name>
    <name type="common">blue-crowned manakin</name>
    <dbReference type="NCBI Taxonomy" id="321398"/>
    <lineage>
        <taxon>Eukaryota</taxon>
        <taxon>Metazoa</taxon>
        <taxon>Chordata</taxon>
        <taxon>Craniata</taxon>
        <taxon>Vertebrata</taxon>
        <taxon>Euteleostomi</taxon>
        <taxon>Archelosauria</taxon>
        <taxon>Archosauria</taxon>
        <taxon>Dinosauria</taxon>
        <taxon>Saurischia</taxon>
        <taxon>Theropoda</taxon>
        <taxon>Coelurosauria</taxon>
        <taxon>Aves</taxon>
        <taxon>Neognathae</taxon>
        <taxon>Neoaves</taxon>
        <taxon>Telluraves</taxon>
        <taxon>Australaves</taxon>
        <taxon>Passeriformes</taxon>
        <taxon>Pipridae</taxon>
        <taxon>Lepidothrix</taxon>
    </lineage>
</organism>
<dbReference type="FunFam" id="1.20.1070.10:FF:000055">
    <property type="entry name" value="Taste receptor type 2"/>
    <property type="match status" value="1"/>
</dbReference>
<keyword evidence="8 12" id="KW-0472">Membrane</keyword>
<dbReference type="InterPro" id="IPR007960">
    <property type="entry name" value="TAS2R"/>
</dbReference>
<keyword evidence="7 12" id="KW-0297">G-protein coupled receptor</keyword>
<evidence type="ECO:0000313" key="15">
    <source>
        <dbReference type="RefSeq" id="XP_017670098.1"/>
    </source>
</evidence>